<evidence type="ECO:0000313" key="4">
    <source>
        <dbReference type="EMBL" id="AEE51744.1"/>
    </source>
</evidence>
<keyword evidence="5" id="KW-1185">Reference proteome</keyword>
<feature type="region of interest" description="Disordered" evidence="2">
    <location>
        <begin position="701"/>
        <end position="727"/>
    </location>
</feature>
<dbReference type="SUPFAM" id="SSF51338">
    <property type="entry name" value="Composite domain of metallo-dependent hydrolases"/>
    <property type="match status" value="1"/>
</dbReference>
<reference key="2">
    <citation type="submission" date="2011-04" db="EMBL/GenBank/DDBJ databases">
        <title>Complete sequence of chromosome of Haliscomenobacter hydrossis DSM 1100.</title>
        <authorList>
            <consortium name="US DOE Joint Genome Institute (JGI-PGF)"/>
            <person name="Lucas S."/>
            <person name="Han J."/>
            <person name="Lapidus A."/>
            <person name="Bruce D."/>
            <person name="Goodwin L."/>
            <person name="Pitluck S."/>
            <person name="Peters L."/>
            <person name="Kyrpides N."/>
            <person name="Mavromatis K."/>
            <person name="Ivanova N."/>
            <person name="Ovchinnikova G."/>
            <person name="Pagani I."/>
            <person name="Daligault H."/>
            <person name="Detter J.C."/>
            <person name="Han C."/>
            <person name="Land M."/>
            <person name="Hauser L."/>
            <person name="Markowitz V."/>
            <person name="Cheng J.-F."/>
            <person name="Hugenholtz P."/>
            <person name="Woyke T."/>
            <person name="Wu D."/>
            <person name="Verbarg S."/>
            <person name="Frueling A."/>
            <person name="Brambilla E."/>
            <person name="Klenk H.-P."/>
            <person name="Eisen J.A."/>
        </authorList>
    </citation>
    <scope>NUCLEOTIDE SEQUENCE</scope>
    <source>
        <strain>DSM 1100</strain>
    </source>
</reference>
<reference evidence="4 5" key="1">
    <citation type="journal article" date="2011" name="Stand. Genomic Sci.">
        <title>Complete genome sequence of Haliscomenobacter hydrossis type strain (O).</title>
        <authorList>
            <consortium name="US DOE Joint Genome Institute (JGI-PGF)"/>
            <person name="Daligault H."/>
            <person name="Lapidus A."/>
            <person name="Zeytun A."/>
            <person name="Nolan M."/>
            <person name="Lucas S."/>
            <person name="Del Rio T.G."/>
            <person name="Tice H."/>
            <person name="Cheng J.F."/>
            <person name="Tapia R."/>
            <person name="Han C."/>
            <person name="Goodwin L."/>
            <person name="Pitluck S."/>
            <person name="Liolios K."/>
            <person name="Pagani I."/>
            <person name="Ivanova N."/>
            <person name="Huntemann M."/>
            <person name="Mavromatis K."/>
            <person name="Mikhailova N."/>
            <person name="Pati A."/>
            <person name="Chen A."/>
            <person name="Palaniappan K."/>
            <person name="Land M."/>
            <person name="Hauser L."/>
            <person name="Brambilla E.M."/>
            <person name="Rohde M."/>
            <person name="Verbarg S."/>
            <person name="Goker M."/>
            <person name="Bristow J."/>
            <person name="Eisen J.A."/>
            <person name="Markowitz V."/>
            <person name="Hugenholtz P."/>
            <person name="Kyrpides N.C."/>
            <person name="Klenk H.P."/>
            <person name="Woyke T."/>
        </authorList>
    </citation>
    <scope>NUCLEOTIDE SEQUENCE [LARGE SCALE GENOMIC DNA]</scope>
    <source>
        <strain evidence="5">ATCC 27775 / DSM 1100 / LMG 10767 / O</strain>
    </source>
</reference>
<dbReference type="eggNOG" id="COG1228">
    <property type="taxonomic scope" value="Bacteria"/>
</dbReference>
<dbReference type="Gene3D" id="3.20.20.140">
    <property type="entry name" value="Metal-dependent hydrolases"/>
    <property type="match status" value="2"/>
</dbReference>
<dbReference type="EMBL" id="CP002691">
    <property type="protein sequence ID" value="AEE51744.1"/>
    <property type="molecule type" value="Genomic_DNA"/>
</dbReference>
<dbReference type="STRING" id="760192.Halhy_3894"/>
<dbReference type="SUPFAM" id="SSF69304">
    <property type="entry name" value="Tricorn protease N-terminal domain"/>
    <property type="match status" value="2"/>
</dbReference>
<dbReference type="KEGG" id="hhy:Halhy_3894"/>
<dbReference type="Proteomes" id="UP000008461">
    <property type="component" value="Chromosome"/>
</dbReference>
<accession>F4L3B0</accession>
<dbReference type="PANTHER" id="PTHR36842">
    <property type="entry name" value="PROTEIN TOLB HOMOLOG"/>
    <property type="match status" value="1"/>
</dbReference>
<sequence>MHKNFEKKILSLILFFFSLDLKSIKHTDQVMKPNLRTRFTLLTLLISFGSTFMLQAQDPVKKDTAKVAAKKDSKKPLPLEPERKVKLQVNEGTWMSLDVSPDGQTIAFDLMGDIYSIPLAGGKAKQLTNGMAYDTHPKWSPDGKKIAFTSDRSGSENAWYIDFEKQDTVQITKDNDQHVQSVEWTPDGNYLIVSKGGRNLKLFMFHKDGGGGTQLIKTPETLKCIEPAFGKDSRYIWFSRRTGAWNYNAILPQYQLATFDRETGQVETRTERIGSAFAPTLSADGNWLVYGTRFNEQTGLVKRNIQTGEEAWLAYPVQRDEQESIAPLGVYPALSFTPDSKFVIASYGGKIWKLPIDGGAAVNVPFEVDVELEMGPAVKFDFPISNDKTMIANQIRDPKISPDGSKLTFTVLNRLYVMDYPNGSPRRLTNANHTEAMPIWSPDGASIAYVTWENKEGHIYKVNVATGANTKLTRNGATYYDLGWDAKTNRIVFNYSPAQVFEDAYSPFFSSPSENLAWISADGGDITRIEKSNSRSNPHFVKADERIYLFSGAKGLVSIRWDGTDEKVHLKVSGITTFPAELGHTHCLMVHSETEPTPQPSQAELITMAPEGDQALVQINNEIYVVTVPKTGGEVPSISVAKVESAQFPARKLTTIGGQFPHWTADAKRVNWSIGNAYFSYDIAQAKLVEEQLKAEKKAKDKEKAKAEAEGKKPEEKKDEKKEEDKSYKAGEVRVKVSIPRDVPAGLVLLRNARIITMKGAEVFEKGDILIENNRIKSVGKAGSIKAPSGAKVMDMAGKTIVPGFVDTHAHMWPYWGLHKSQAWMYNANLAYGVTTTRDPQTATTDVLTYGDMVESGQILGPRIYSTGPGVGYWAYRLESLEQTRNVLKQYSEYYNTKTIKMYLTGNRQNRQWIIQAAKEQGLMPTTEGGLDFKLNMTQLLDGYSGHEHAFPIYPIYKDVIKVVAESKMSYTPTLLVAYGGPWAENYYYATENVVGDPKLNHFTPKAELDEKARRRPGWFLPEEHIFRRHAEFAKALVEAGGIAGIGSHGQLQGLGYHWELWAVQSGGMKNHDALRVATILGAQAIGLSKDLGSLEPGKLADLLIMDKNPLDNIRNSNSIKYVMKNGRMYEGDSLNEVYPRVQAAPAPEWRVDRPSGVPGMK</sequence>
<dbReference type="eggNOG" id="COG0823">
    <property type="taxonomic scope" value="Bacteria"/>
</dbReference>
<protein>
    <submittedName>
        <fullName evidence="4">Amidohydrolase</fullName>
    </submittedName>
</protein>
<gene>
    <name evidence="4" type="ordered locus">Halhy_3894</name>
</gene>
<dbReference type="Gene3D" id="2.120.10.30">
    <property type="entry name" value="TolB, C-terminal domain"/>
    <property type="match status" value="2"/>
</dbReference>
<dbReference type="HOGENOM" id="CLU_003547_0_0_10"/>
<organism evidence="4 5">
    <name type="scientific">Haliscomenobacter hydrossis (strain ATCC 27775 / DSM 1100 / LMG 10767 / O)</name>
    <dbReference type="NCBI Taxonomy" id="760192"/>
    <lineage>
        <taxon>Bacteria</taxon>
        <taxon>Pseudomonadati</taxon>
        <taxon>Bacteroidota</taxon>
        <taxon>Saprospiria</taxon>
        <taxon>Saprospirales</taxon>
        <taxon>Haliscomenobacteraceae</taxon>
        <taxon>Haliscomenobacter</taxon>
    </lineage>
</organism>
<dbReference type="SUPFAM" id="SSF51556">
    <property type="entry name" value="Metallo-dependent hydrolases"/>
    <property type="match status" value="1"/>
</dbReference>
<dbReference type="Pfam" id="PF26549">
    <property type="entry name" value="Tricorn_N"/>
    <property type="match status" value="1"/>
</dbReference>
<name>F4L3B0_HALH1</name>
<evidence type="ECO:0000256" key="1">
    <source>
        <dbReference type="ARBA" id="ARBA00009820"/>
    </source>
</evidence>
<dbReference type="Pfam" id="PF01979">
    <property type="entry name" value="Amidohydro_1"/>
    <property type="match status" value="1"/>
</dbReference>
<proteinExistence type="inferred from homology"/>
<evidence type="ECO:0000259" key="3">
    <source>
        <dbReference type="Pfam" id="PF01979"/>
    </source>
</evidence>
<dbReference type="Pfam" id="PF07676">
    <property type="entry name" value="PD40"/>
    <property type="match status" value="1"/>
</dbReference>
<dbReference type="Gene3D" id="2.30.40.10">
    <property type="entry name" value="Urease, subunit C, domain 1"/>
    <property type="match status" value="2"/>
</dbReference>
<dbReference type="InterPro" id="IPR011059">
    <property type="entry name" value="Metal-dep_hydrolase_composite"/>
</dbReference>
<evidence type="ECO:0000313" key="5">
    <source>
        <dbReference type="Proteomes" id="UP000008461"/>
    </source>
</evidence>
<dbReference type="InterPro" id="IPR011659">
    <property type="entry name" value="WD40"/>
</dbReference>
<dbReference type="InterPro" id="IPR032466">
    <property type="entry name" value="Metal_Hydrolase"/>
</dbReference>
<dbReference type="AlphaFoldDB" id="F4L3B0"/>
<dbReference type="InterPro" id="IPR011042">
    <property type="entry name" value="6-blade_b-propeller_TolB-like"/>
</dbReference>
<evidence type="ECO:0000256" key="2">
    <source>
        <dbReference type="SAM" id="MobiDB-lite"/>
    </source>
</evidence>
<comment type="similarity">
    <text evidence="1">Belongs to the TolB family.</text>
</comment>
<dbReference type="GO" id="GO:0016810">
    <property type="term" value="F:hydrolase activity, acting on carbon-nitrogen (but not peptide) bonds"/>
    <property type="evidence" value="ECO:0007669"/>
    <property type="project" value="InterPro"/>
</dbReference>
<dbReference type="InterPro" id="IPR006680">
    <property type="entry name" value="Amidohydro-rel"/>
</dbReference>
<feature type="domain" description="Amidohydrolase-related" evidence="3">
    <location>
        <begin position="800"/>
        <end position="1128"/>
    </location>
</feature>